<feature type="signal peptide" evidence="1">
    <location>
        <begin position="1"/>
        <end position="24"/>
    </location>
</feature>
<proteinExistence type="predicted"/>
<dbReference type="GeneID" id="59808411"/>
<feature type="chain" id="PRO_5040172337" evidence="1">
    <location>
        <begin position="25"/>
        <end position="268"/>
    </location>
</feature>
<dbReference type="AlphaFoldDB" id="A0A9P3ZKE8"/>
<gene>
    <name evidence="3" type="ORF">F2S36_01840</name>
    <name evidence="4" type="ORF">NE651_13610</name>
</gene>
<comment type="caution">
    <text evidence="3">The sequence shown here is derived from an EMBL/GenBank/DDBJ whole genome shotgun (WGS) entry which is preliminary data.</text>
</comment>
<reference evidence="4" key="2">
    <citation type="submission" date="2022-06" db="EMBL/GenBank/DDBJ databases">
        <title>Isolation of gut microbiota from human fecal samples.</title>
        <authorList>
            <person name="Pamer E.G."/>
            <person name="Barat B."/>
            <person name="Waligurski E."/>
            <person name="Medina S."/>
            <person name="Paddock L."/>
            <person name="Mostad J."/>
        </authorList>
    </citation>
    <scope>NUCLEOTIDE SEQUENCE</scope>
    <source>
        <strain evidence="4">DFI.6.22</strain>
    </source>
</reference>
<dbReference type="Proteomes" id="UP000323119">
    <property type="component" value="Unassembled WGS sequence"/>
</dbReference>
<dbReference type="EMBL" id="JANGBQ010000025">
    <property type="protein sequence ID" value="MCQ5083921.1"/>
    <property type="molecule type" value="Genomic_DNA"/>
</dbReference>
<keyword evidence="1" id="KW-0732">Signal</keyword>
<evidence type="ECO:0000256" key="1">
    <source>
        <dbReference type="SAM" id="SignalP"/>
    </source>
</evidence>
<dbReference type="RefSeq" id="WP_055201731.1">
    <property type="nucleotide sequence ID" value="NZ_DAWDUM010000001.1"/>
</dbReference>
<dbReference type="Proteomes" id="UP001205035">
    <property type="component" value="Unassembled WGS sequence"/>
</dbReference>
<sequence>MMKRRFKNLLLFAAAVCCWHGASAQHTLGFTAGYGMASARFDPKQEMKGMWGIYTAGLTWRYYGTQRFVGGFGIDLEFLQQGFSFATNASLVEEPKDFRYYTRHINSVMLPIVWQPHIYMLRHRVRVYLEAAATFSYQLSSDYEDESAKASGMADWKGDYNYKTARDSRWGYGLAGGGGIAFLIRRFEINVRARYYFGLSDVVRNRNKYADNGIDGSENPFWTTPMRSPLDNLTISVGLSYRFNKEGFSTWKPRPKREKNREVFKYGL</sequence>
<evidence type="ECO:0000313" key="4">
    <source>
        <dbReference type="EMBL" id="MCQ5083921.1"/>
    </source>
</evidence>
<accession>A0A9P3ZKE8</accession>
<reference evidence="3 5" key="1">
    <citation type="journal article" date="2019" name="Nat. Med.">
        <title>A library of human gut bacterial isolates paired with longitudinal multiomics data enables mechanistic microbiome research.</title>
        <authorList>
            <person name="Poyet M."/>
            <person name="Groussin M."/>
            <person name="Gibbons S.M."/>
            <person name="Avila-Pacheco J."/>
            <person name="Jiang X."/>
            <person name="Kearney S.M."/>
            <person name="Perrotta A.R."/>
            <person name="Berdy B."/>
            <person name="Zhao S."/>
            <person name="Lieberman T.D."/>
            <person name="Swanson P.K."/>
            <person name="Smith M."/>
            <person name="Roesemann S."/>
            <person name="Alexander J.E."/>
            <person name="Rich S.A."/>
            <person name="Livny J."/>
            <person name="Vlamakis H."/>
            <person name="Clish C."/>
            <person name="Bullock K."/>
            <person name="Deik A."/>
            <person name="Scott J."/>
            <person name="Pierce K.A."/>
            <person name="Xavier R.J."/>
            <person name="Alm E.J."/>
        </authorList>
    </citation>
    <scope>NUCLEOTIDE SEQUENCE [LARGE SCALE GENOMIC DNA]</scope>
    <source>
        <strain evidence="3 5">BIOML-A204</strain>
    </source>
</reference>
<evidence type="ECO:0000259" key="2">
    <source>
        <dbReference type="Pfam" id="PF13568"/>
    </source>
</evidence>
<evidence type="ECO:0000313" key="5">
    <source>
        <dbReference type="Proteomes" id="UP000323119"/>
    </source>
</evidence>
<evidence type="ECO:0000313" key="3">
    <source>
        <dbReference type="EMBL" id="KAA2563585.1"/>
    </source>
</evidence>
<protein>
    <submittedName>
        <fullName evidence="3">PorT family protein</fullName>
    </submittedName>
</protein>
<dbReference type="Pfam" id="PF13568">
    <property type="entry name" value="OMP_b-brl_2"/>
    <property type="match status" value="1"/>
</dbReference>
<organism evidence="3 5">
    <name type="scientific">Alistipes onderdonkii</name>
    <dbReference type="NCBI Taxonomy" id="328813"/>
    <lineage>
        <taxon>Bacteria</taxon>
        <taxon>Pseudomonadati</taxon>
        <taxon>Bacteroidota</taxon>
        <taxon>Bacteroidia</taxon>
        <taxon>Bacteroidales</taxon>
        <taxon>Rikenellaceae</taxon>
        <taxon>Alistipes</taxon>
    </lineage>
</organism>
<dbReference type="InterPro" id="IPR025665">
    <property type="entry name" value="Beta-barrel_OMP_2"/>
</dbReference>
<dbReference type="EMBL" id="VVUY01000002">
    <property type="protein sequence ID" value="KAA2563585.1"/>
    <property type="molecule type" value="Genomic_DNA"/>
</dbReference>
<feature type="domain" description="Outer membrane protein beta-barrel" evidence="2">
    <location>
        <begin position="28"/>
        <end position="202"/>
    </location>
</feature>
<name>A0A9P3ZKE8_9BACT</name>